<evidence type="ECO:0000313" key="4">
    <source>
        <dbReference type="Proteomes" id="UP000023152"/>
    </source>
</evidence>
<accession>X6MJZ4</accession>
<comment type="caution">
    <text evidence="3">The sequence shown here is derived from an EMBL/GenBank/DDBJ whole genome shotgun (WGS) entry which is preliminary data.</text>
</comment>
<reference evidence="3 4" key="1">
    <citation type="journal article" date="2013" name="Curr. Biol.">
        <title>The Genome of the Foraminiferan Reticulomyxa filosa.</title>
        <authorList>
            <person name="Glockner G."/>
            <person name="Hulsmann N."/>
            <person name="Schleicher M."/>
            <person name="Noegel A.A."/>
            <person name="Eichinger L."/>
            <person name="Gallinger C."/>
            <person name="Pawlowski J."/>
            <person name="Sierra R."/>
            <person name="Euteneuer U."/>
            <person name="Pillet L."/>
            <person name="Moustafa A."/>
            <person name="Platzer M."/>
            <person name="Groth M."/>
            <person name="Szafranski K."/>
            <person name="Schliwa M."/>
        </authorList>
    </citation>
    <scope>NUCLEOTIDE SEQUENCE [LARGE SCALE GENOMIC DNA]</scope>
</reference>
<evidence type="ECO:0000256" key="1">
    <source>
        <dbReference type="SAM" id="MobiDB-lite"/>
    </source>
</evidence>
<evidence type="ECO:0000256" key="2">
    <source>
        <dbReference type="SAM" id="Phobius"/>
    </source>
</evidence>
<keyword evidence="4" id="KW-1185">Reference proteome</keyword>
<dbReference type="AlphaFoldDB" id="X6MJZ4"/>
<feature type="transmembrane region" description="Helical" evidence="2">
    <location>
        <begin position="169"/>
        <end position="192"/>
    </location>
</feature>
<feature type="region of interest" description="Disordered" evidence="1">
    <location>
        <begin position="289"/>
        <end position="364"/>
    </location>
</feature>
<sequence length="504" mass="56973">MHTTKKRDCEEIVPEGIYGCYGNWTSPGIKQGEVLCGHGYSLCSSKSSVKQLGLTKEKCKNISNPNVFFASLVSGWPCNQTSFANSTDLLWGCAKDSASLVCNPFNSGCRGFYVCEHNWSYFYLHIRELQMLELSNVYSLNNIMFLCLFKKKCNRKNDSKKKIKKKCKVLCYTSANSSNYFFCCSFLIYYILKKKKSNIELIQQKFGHAHVHVSMQHEDLSSTQDASNDAAKKKGKSMSLVFLIILAIGVTVACNVCSFALYYCYRRQLTSRKTMTSMTNVLATSSRSVIGDPNYKKHSTNVSNSNIDHDRRTSQHNRDPSNKVPTDIQLISAQTDGTTTNGNTENNTEDNTENNNSNNNNNNQVVNLSAEGKIEPLPNQGKEGEGELLQNEILAQDGFDTGSTQSQNNTDQVPAEINNIYFFLVVFVITVFFFLVSSSFTHVSCSFSNFEIRGPTAKKEKSFHKDSFWRLKFKKKFIIEIQLFDNVEKVICLKKTDYQELISL</sequence>
<protein>
    <submittedName>
        <fullName evidence="3">Uncharacterized protein</fullName>
    </submittedName>
</protein>
<dbReference type="EMBL" id="ASPP01020295">
    <property type="protein sequence ID" value="ETO13966.1"/>
    <property type="molecule type" value="Genomic_DNA"/>
</dbReference>
<gene>
    <name evidence="3" type="ORF">RFI_23403</name>
</gene>
<dbReference type="Proteomes" id="UP000023152">
    <property type="component" value="Unassembled WGS sequence"/>
</dbReference>
<keyword evidence="2" id="KW-0472">Membrane</keyword>
<keyword evidence="2" id="KW-0812">Transmembrane</keyword>
<proteinExistence type="predicted"/>
<feature type="transmembrane region" description="Helical" evidence="2">
    <location>
        <begin position="240"/>
        <end position="265"/>
    </location>
</feature>
<evidence type="ECO:0000313" key="3">
    <source>
        <dbReference type="EMBL" id="ETO13966.1"/>
    </source>
</evidence>
<name>X6MJZ4_RETFI</name>
<feature type="compositionally biased region" description="Basic and acidic residues" evidence="1">
    <location>
        <begin position="307"/>
        <end position="321"/>
    </location>
</feature>
<feature type="transmembrane region" description="Helical" evidence="2">
    <location>
        <begin position="420"/>
        <end position="440"/>
    </location>
</feature>
<feature type="compositionally biased region" description="Low complexity" evidence="1">
    <location>
        <begin position="353"/>
        <end position="363"/>
    </location>
</feature>
<feature type="compositionally biased region" description="Low complexity" evidence="1">
    <location>
        <begin position="335"/>
        <end position="346"/>
    </location>
</feature>
<organism evidence="3 4">
    <name type="scientific">Reticulomyxa filosa</name>
    <dbReference type="NCBI Taxonomy" id="46433"/>
    <lineage>
        <taxon>Eukaryota</taxon>
        <taxon>Sar</taxon>
        <taxon>Rhizaria</taxon>
        <taxon>Retaria</taxon>
        <taxon>Foraminifera</taxon>
        <taxon>Monothalamids</taxon>
        <taxon>Reticulomyxidae</taxon>
        <taxon>Reticulomyxa</taxon>
    </lineage>
</organism>
<keyword evidence="2" id="KW-1133">Transmembrane helix</keyword>